<gene>
    <name evidence="3" type="ORF">WCN91_08125</name>
</gene>
<evidence type="ECO:0000313" key="4">
    <source>
        <dbReference type="Proteomes" id="UP001447008"/>
    </source>
</evidence>
<evidence type="ECO:0000256" key="1">
    <source>
        <dbReference type="SAM" id="SignalP"/>
    </source>
</evidence>
<name>A0ABU9MVT6_9GAMM</name>
<dbReference type="PANTHER" id="PTHR30251">
    <property type="entry name" value="PILUS ASSEMBLY CHAPERONE"/>
    <property type="match status" value="1"/>
</dbReference>
<keyword evidence="1" id="KW-0732">Signal</keyword>
<dbReference type="InterPro" id="IPR013783">
    <property type="entry name" value="Ig-like_fold"/>
</dbReference>
<comment type="caution">
    <text evidence="3">The sequence shown here is derived from an EMBL/GenBank/DDBJ whole genome shotgun (WGS) entry which is preliminary data.</text>
</comment>
<protein>
    <submittedName>
        <fullName evidence="3">Fimbria/pilus periplasmic chaperone</fullName>
    </submittedName>
</protein>
<accession>A0ABU9MVT6</accession>
<dbReference type="Proteomes" id="UP001447008">
    <property type="component" value="Unassembled WGS sequence"/>
</dbReference>
<sequence>MRYFLIFALLLWQSSVWALQVEPMVTEFTPTGQASQKNMRIVNTNEAPLTLEISAHDLTLDANSKEILTANEDDFLILPMTVTLAPGAAQTVVVRYIGEPLLKESKAYRINIDQVNVASAQTEDVSSVGMLISFRTLYNVVPQNTKEDVRLLSKGQQGDKWVLTFENSGDRYSRLIASQWQLDDGKQQVVLQGMSLSQAIDGSFLPPHSQRKVIFTPPAGFDINSTQLTFSTTK</sequence>
<dbReference type="InterPro" id="IPR008962">
    <property type="entry name" value="PapD-like_sf"/>
</dbReference>
<evidence type="ECO:0000313" key="3">
    <source>
        <dbReference type="EMBL" id="MEM0515400.1"/>
    </source>
</evidence>
<proteinExistence type="predicted"/>
<dbReference type="EMBL" id="JBCGCU010000007">
    <property type="protein sequence ID" value="MEM0515400.1"/>
    <property type="molecule type" value="Genomic_DNA"/>
</dbReference>
<dbReference type="Pfam" id="PF00345">
    <property type="entry name" value="PapD_N"/>
    <property type="match status" value="1"/>
</dbReference>
<feature type="signal peptide" evidence="1">
    <location>
        <begin position="1"/>
        <end position="18"/>
    </location>
</feature>
<keyword evidence="4" id="KW-1185">Reference proteome</keyword>
<feature type="domain" description="Pili assembly chaperone N-terminal" evidence="2">
    <location>
        <begin position="26"/>
        <end position="136"/>
    </location>
</feature>
<dbReference type="InterPro" id="IPR016147">
    <property type="entry name" value="Pili_assmbl_chaperone_N"/>
</dbReference>
<feature type="chain" id="PRO_5047378285" evidence="1">
    <location>
        <begin position="19"/>
        <end position="234"/>
    </location>
</feature>
<dbReference type="RefSeq" id="WP_342678001.1">
    <property type="nucleotide sequence ID" value="NZ_JBCGCU010000007.1"/>
</dbReference>
<dbReference type="Gene3D" id="2.60.40.10">
    <property type="entry name" value="Immunoglobulins"/>
    <property type="match status" value="1"/>
</dbReference>
<evidence type="ECO:0000259" key="2">
    <source>
        <dbReference type="Pfam" id="PF00345"/>
    </source>
</evidence>
<organism evidence="3 4">
    <name type="scientific">Pseudoalteromonas qingdaonensis</name>
    <dbReference type="NCBI Taxonomy" id="3131913"/>
    <lineage>
        <taxon>Bacteria</taxon>
        <taxon>Pseudomonadati</taxon>
        <taxon>Pseudomonadota</taxon>
        <taxon>Gammaproteobacteria</taxon>
        <taxon>Alteromonadales</taxon>
        <taxon>Pseudoalteromonadaceae</taxon>
        <taxon>Pseudoalteromonas</taxon>
    </lineage>
</organism>
<reference evidence="3 4" key="1">
    <citation type="submission" date="2024-03" db="EMBL/GenBank/DDBJ databases">
        <title>Pseudoalteromonas qingdaonensis sp. nov., isolated from the intestines of marine benthic organisms.</title>
        <authorList>
            <person name="Lin X."/>
            <person name="Fang S."/>
            <person name="Hu X."/>
        </authorList>
    </citation>
    <scope>NUCLEOTIDE SEQUENCE [LARGE SCALE GENOMIC DNA]</scope>
    <source>
        <strain evidence="3 4">YIC-827</strain>
    </source>
</reference>
<dbReference type="SUPFAM" id="SSF49354">
    <property type="entry name" value="PapD-like"/>
    <property type="match status" value="1"/>
</dbReference>
<dbReference type="PANTHER" id="PTHR30251:SF4">
    <property type="entry name" value="SLR1668 PROTEIN"/>
    <property type="match status" value="1"/>
</dbReference>
<dbReference type="InterPro" id="IPR050643">
    <property type="entry name" value="Periplasmic_pilus_chap"/>
</dbReference>